<name>A0A1G5ZPR7_9BACT</name>
<dbReference type="AlphaFoldDB" id="A0A1G5ZPR7"/>
<reference evidence="2" key="1">
    <citation type="submission" date="2016-10" db="EMBL/GenBank/DDBJ databases">
        <authorList>
            <person name="Varghese N."/>
            <person name="Submissions S."/>
        </authorList>
    </citation>
    <scope>NUCLEOTIDE SEQUENCE [LARGE SCALE GENOMIC DNA]</scope>
    <source>
        <strain evidence="2">DSM 22703</strain>
    </source>
</reference>
<proteinExistence type="predicted"/>
<protein>
    <submittedName>
        <fullName evidence="1">Uncharacterized protein</fullName>
    </submittedName>
</protein>
<accession>A0A1G5ZPR7</accession>
<dbReference type="STRING" id="279824.SAMN03080617_04295"/>
<dbReference type="PROSITE" id="PS51257">
    <property type="entry name" value="PROKAR_LIPOPROTEIN"/>
    <property type="match status" value="1"/>
</dbReference>
<dbReference type="OrthoDB" id="794757at2"/>
<sequence>MKFRIFPAIVLLIWIATSCNSGGKGKKMEKLPYFNLSGFLDVELAKLDGDLVTKTSRVNGKEKTVDTTFTLDQWKAEFAAFYLADINSPSLALSYSTDTNFDYLTHKLLPEAKGKVKEIKIKYVNNYPSSITFRMADKNLFFSSATHGEFHMNLASNKLNHYSIETTQKVWFLKPTNIKVAGIVR</sequence>
<evidence type="ECO:0000313" key="1">
    <source>
        <dbReference type="EMBL" id="SDA96838.1"/>
    </source>
</evidence>
<evidence type="ECO:0000313" key="2">
    <source>
        <dbReference type="Proteomes" id="UP000198756"/>
    </source>
</evidence>
<gene>
    <name evidence="1" type="ORF">SAMN03080617_04295</name>
</gene>
<dbReference type="EMBL" id="FMXE01000055">
    <property type="protein sequence ID" value="SDA96838.1"/>
    <property type="molecule type" value="Genomic_DNA"/>
</dbReference>
<dbReference type="Proteomes" id="UP000198756">
    <property type="component" value="Unassembled WGS sequence"/>
</dbReference>
<dbReference type="RefSeq" id="WP_092735026.1">
    <property type="nucleotide sequence ID" value="NZ_FMXE01000055.1"/>
</dbReference>
<organism evidence="1 2">
    <name type="scientific">Algoriphagus alkaliphilus</name>
    <dbReference type="NCBI Taxonomy" id="279824"/>
    <lineage>
        <taxon>Bacteria</taxon>
        <taxon>Pseudomonadati</taxon>
        <taxon>Bacteroidota</taxon>
        <taxon>Cytophagia</taxon>
        <taxon>Cytophagales</taxon>
        <taxon>Cyclobacteriaceae</taxon>
        <taxon>Algoriphagus</taxon>
    </lineage>
</organism>
<keyword evidence="2" id="KW-1185">Reference proteome</keyword>